<evidence type="ECO:0000256" key="1">
    <source>
        <dbReference type="ARBA" id="ARBA00008950"/>
    </source>
</evidence>
<dbReference type="KEGG" id="mfy:HH212_17980"/>
<dbReference type="RefSeq" id="WP_170203722.1">
    <property type="nucleotide sequence ID" value="NZ_CP051685.1"/>
</dbReference>
<comment type="cofactor">
    <cofactor evidence="2">
        <name>a divalent metal cation</name>
        <dbReference type="ChEBI" id="CHEBI:60240"/>
    </cofactor>
</comment>
<dbReference type="GO" id="GO:0046872">
    <property type="term" value="F:metal ion binding"/>
    <property type="evidence" value="ECO:0007669"/>
    <property type="project" value="UniProtKB-KW"/>
</dbReference>
<dbReference type="EC" id="3.1.4.-" evidence="2"/>
<gene>
    <name evidence="4" type="ORF">HH212_17980</name>
</gene>
<comment type="similarity">
    <text evidence="1 2">Belongs to the metallophosphoesterase superfamily. YfcE family.</text>
</comment>
<keyword evidence="5" id="KW-1185">Reference proteome</keyword>
<dbReference type="EMBL" id="CP051685">
    <property type="protein sequence ID" value="QJE01683.1"/>
    <property type="molecule type" value="Genomic_DNA"/>
</dbReference>
<dbReference type="InterPro" id="IPR024654">
    <property type="entry name" value="Calcineurin-like_PHP_lpxH"/>
</dbReference>
<dbReference type="GO" id="GO:0016787">
    <property type="term" value="F:hydrolase activity"/>
    <property type="evidence" value="ECO:0007669"/>
    <property type="project" value="UniProtKB-UniRule"/>
</dbReference>
<dbReference type="Proteomes" id="UP000502415">
    <property type="component" value="Chromosome"/>
</dbReference>
<evidence type="ECO:0000259" key="3">
    <source>
        <dbReference type="Pfam" id="PF12850"/>
    </source>
</evidence>
<dbReference type="InterPro" id="IPR029052">
    <property type="entry name" value="Metallo-depent_PP-like"/>
</dbReference>
<name>A0A7Z2VYV0_9BURK</name>
<accession>A0A7Z2VYV0</accession>
<evidence type="ECO:0000313" key="4">
    <source>
        <dbReference type="EMBL" id="QJE01683.1"/>
    </source>
</evidence>
<feature type="domain" description="Calcineurin-like phosphoesterase" evidence="3">
    <location>
        <begin position="3"/>
        <end position="133"/>
    </location>
</feature>
<dbReference type="NCBIfam" id="TIGR00040">
    <property type="entry name" value="yfcE"/>
    <property type="match status" value="1"/>
</dbReference>
<reference evidence="4 5" key="1">
    <citation type="submission" date="2020-04" db="EMBL/GenBank/DDBJ databases">
        <title>Genome sequencing of novel species.</title>
        <authorList>
            <person name="Heo J."/>
            <person name="Kim S.-J."/>
            <person name="Kim J.-S."/>
            <person name="Hong S.-B."/>
            <person name="Kwon S.-W."/>
        </authorList>
    </citation>
    <scope>NUCLEOTIDE SEQUENCE [LARGE SCALE GENOMIC DNA]</scope>
    <source>
        <strain evidence="4 5">GN2-R2</strain>
    </source>
</reference>
<dbReference type="AlphaFoldDB" id="A0A7Z2VYV0"/>
<evidence type="ECO:0000313" key="5">
    <source>
        <dbReference type="Proteomes" id="UP000502415"/>
    </source>
</evidence>
<dbReference type="Pfam" id="PF12850">
    <property type="entry name" value="Metallophos_2"/>
    <property type="match status" value="1"/>
</dbReference>
<organism evidence="4 5">
    <name type="scientific">Massilia forsythiae</name>
    <dbReference type="NCBI Taxonomy" id="2728020"/>
    <lineage>
        <taxon>Bacteria</taxon>
        <taxon>Pseudomonadati</taxon>
        <taxon>Pseudomonadota</taxon>
        <taxon>Betaproteobacteria</taxon>
        <taxon>Burkholderiales</taxon>
        <taxon>Oxalobacteraceae</taxon>
        <taxon>Telluria group</taxon>
        <taxon>Massilia</taxon>
    </lineage>
</organism>
<evidence type="ECO:0000256" key="2">
    <source>
        <dbReference type="RuleBase" id="RU362039"/>
    </source>
</evidence>
<sequence>MALRIGLISDTHGLLRPEALDYLAGCDHIVHGGDIGGPDILERLAGLAPLTVVRGNNDMAPWTAALPLTARLEFGGVALYAVHDIADLDIDPAAAGVRVVVSGHSHRPAWAERGGVLYVNPGSAGRRRFSLPIAAGELLIEEGRVTVNLATLAA</sequence>
<proteinExistence type="inferred from homology"/>
<keyword evidence="2" id="KW-0479">Metal-binding</keyword>
<dbReference type="InterPro" id="IPR000979">
    <property type="entry name" value="Phosphodiesterase_MJ0936/Vps29"/>
</dbReference>
<dbReference type="SUPFAM" id="SSF56300">
    <property type="entry name" value="Metallo-dependent phosphatases"/>
    <property type="match status" value="1"/>
</dbReference>
<protein>
    <recommendedName>
        <fullName evidence="2">Phosphoesterase</fullName>
        <ecNumber evidence="2">3.1.4.-</ecNumber>
    </recommendedName>
</protein>
<dbReference type="Gene3D" id="3.60.21.10">
    <property type="match status" value="1"/>
</dbReference>